<sequence>MSPLSKNQSNLPSREYRIASESRIARINELYNRSQRQQKHRDSIISDNSTSVPYIHEDDDCQQLRYLAPNRVRRTPLAPPDSETIKPAPVKNPFRPKPKDERPFSEDDVERELQFTPKLRSRNSIVSSRTPSHGTPLRRKDPEDIVPDTPVQLPLWFAKQAAPGYNNTNRVARRRETFKELKQKLGKPLPLGYLSDPQDEVAQSSKKTVEERRKRILSSKERDISSHDSRSLSDESIAIHSPHTSASSRGFIAGDVSATSSDDGFHHNISEGLKTNSEKLDQIMALLETKENTASKRECLAWIFCIIVLIALNLYLSNL</sequence>
<proteinExistence type="predicted"/>
<feature type="transmembrane region" description="Helical" evidence="2">
    <location>
        <begin position="299"/>
        <end position="316"/>
    </location>
</feature>
<keyword evidence="2" id="KW-0812">Transmembrane</keyword>
<keyword evidence="2" id="KW-1133">Transmembrane helix</keyword>
<dbReference type="OrthoDB" id="4053921at2759"/>
<dbReference type="AlphaFoldDB" id="A0A0P1L0A2"/>
<organism evidence="3 4">
    <name type="scientific">Lachancea quebecensis</name>
    <dbReference type="NCBI Taxonomy" id="1654605"/>
    <lineage>
        <taxon>Eukaryota</taxon>
        <taxon>Fungi</taxon>
        <taxon>Dikarya</taxon>
        <taxon>Ascomycota</taxon>
        <taxon>Saccharomycotina</taxon>
        <taxon>Saccharomycetes</taxon>
        <taxon>Saccharomycetales</taxon>
        <taxon>Saccharomycetaceae</taxon>
        <taxon>Lachancea</taxon>
    </lineage>
</organism>
<evidence type="ECO:0000256" key="1">
    <source>
        <dbReference type="SAM" id="MobiDB-lite"/>
    </source>
</evidence>
<protein>
    <submittedName>
        <fullName evidence="3">LAQU0S05e04544g1_1</fullName>
    </submittedName>
</protein>
<feature type="region of interest" description="Disordered" evidence="1">
    <location>
        <begin position="188"/>
        <end position="239"/>
    </location>
</feature>
<evidence type="ECO:0000313" key="3">
    <source>
        <dbReference type="EMBL" id="CUS22401.1"/>
    </source>
</evidence>
<gene>
    <name evidence="3" type="ORF">LAQU0_S05e04544g</name>
</gene>
<reference evidence="4" key="1">
    <citation type="submission" date="2015-10" db="EMBL/GenBank/DDBJ databases">
        <authorList>
            <person name="Devillers H."/>
        </authorList>
    </citation>
    <scope>NUCLEOTIDE SEQUENCE [LARGE SCALE GENOMIC DNA]</scope>
</reference>
<feature type="compositionally biased region" description="Basic and acidic residues" evidence="1">
    <location>
        <begin position="207"/>
        <end position="233"/>
    </location>
</feature>
<evidence type="ECO:0000313" key="4">
    <source>
        <dbReference type="Proteomes" id="UP000236544"/>
    </source>
</evidence>
<dbReference type="Proteomes" id="UP000236544">
    <property type="component" value="Unassembled WGS sequence"/>
</dbReference>
<keyword evidence="4" id="KW-1185">Reference proteome</keyword>
<feature type="compositionally biased region" description="Polar residues" evidence="1">
    <location>
        <begin position="122"/>
        <end position="133"/>
    </location>
</feature>
<feature type="region of interest" description="Disordered" evidence="1">
    <location>
        <begin position="30"/>
        <end position="57"/>
    </location>
</feature>
<feature type="region of interest" description="Disordered" evidence="1">
    <location>
        <begin position="70"/>
        <end position="145"/>
    </location>
</feature>
<dbReference type="EMBL" id="LN890537">
    <property type="protein sequence ID" value="CUS22401.1"/>
    <property type="molecule type" value="Genomic_DNA"/>
</dbReference>
<name>A0A0P1L0A2_9SACH</name>
<evidence type="ECO:0000256" key="2">
    <source>
        <dbReference type="SAM" id="Phobius"/>
    </source>
</evidence>
<accession>A0A0P1L0A2</accession>
<keyword evidence="2" id="KW-0472">Membrane</keyword>